<keyword evidence="1" id="KW-0812">Transmembrane</keyword>
<dbReference type="GO" id="GO:0016491">
    <property type="term" value="F:oxidoreductase activity"/>
    <property type="evidence" value="ECO:0007669"/>
    <property type="project" value="InterPro"/>
</dbReference>
<dbReference type="PANTHER" id="PTHR16128:SF5">
    <property type="entry name" value="FAD_NAD(P)-BINDING OXIDOREDUCTASE FAMILY PROTEIN"/>
    <property type="match status" value="1"/>
</dbReference>
<feature type="transmembrane region" description="Helical" evidence="1">
    <location>
        <begin position="12"/>
        <end position="41"/>
    </location>
</feature>
<dbReference type="RefSeq" id="WP_189542139.1">
    <property type="nucleotide sequence ID" value="NZ_BMZD01000006.1"/>
</dbReference>
<dbReference type="Proteomes" id="UP000634139">
    <property type="component" value="Unassembled WGS sequence"/>
</dbReference>
<reference evidence="3" key="1">
    <citation type="journal article" date="2014" name="Int. J. Syst. Evol. Microbiol.">
        <title>Complete genome sequence of Corynebacterium casei LMG S-19264T (=DSM 44701T), isolated from a smear-ripened cheese.</title>
        <authorList>
            <consortium name="US DOE Joint Genome Institute (JGI-PGF)"/>
            <person name="Walter F."/>
            <person name="Albersmeier A."/>
            <person name="Kalinowski J."/>
            <person name="Ruckert C."/>
        </authorList>
    </citation>
    <scope>NUCLEOTIDE SEQUENCE</scope>
    <source>
        <strain evidence="3">KCTC 32422</strain>
    </source>
</reference>
<dbReference type="EMBL" id="BMZD01000006">
    <property type="protein sequence ID" value="GHA03315.1"/>
    <property type="molecule type" value="Genomic_DNA"/>
</dbReference>
<organism evidence="3 4">
    <name type="scientific">Novosphingobium arvoryzae</name>
    <dbReference type="NCBI Taxonomy" id="1256514"/>
    <lineage>
        <taxon>Bacteria</taxon>
        <taxon>Pseudomonadati</taxon>
        <taxon>Pseudomonadota</taxon>
        <taxon>Alphaproteobacteria</taxon>
        <taxon>Sphingomonadales</taxon>
        <taxon>Sphingomonadaceae</taxon>
        <taxon>Novosphingobium</taxon>
    </lineage>
</organism>
<name>A0A918RLU3_9SPHN</name>
<sequence>MPSPEPTPTRAFSSVLIVGAGMAGLSCAGALASVGHAVTLIDKARGPGGRMSTRRMETPLGQAAFDHGAQYFTARDPGFRQQVAEWAAAGVAAPWPVAGADAWVGTPGMNAVIKALASAHDVRWNTRAERIVRQDGGWLVHTDAGPLGPFDALVLAIPAEQALPFLSLHDFEMAGAALVARSQPCWTAMFTFAEPLPGGRDILRDCGAIGWAARNSAKPGRTGPEAWVVQGSPDWSEANLEGDAPDIAARLLAELAGALSADLPEPVTASAHRWRYAQSAALGRGALWNPALGLGACGDWLLAPRVECAWLSGQQLARAMAEAAASCPA</sequence>
<keyword evidence="4" id="KW-1185">Reference proteome</keyword>
<evidence type="ECO:0000313" key="4">
    <source>
        <dbReference type="Proteomes" id="UP000634139"/>
    </source>
</evidence>
<dbReference type="Gene3D" id="3.90.660.10">
    <property type="match status" value="1"/>
</dbReference>
<dbReference type="PANTHER" id="PTHR16128">
    <property type="entry name" value="FAD/NAD(P)-BINDING OXIDOREDUCTASE FAMILY PROTEIN"/>
    <property type="match status" value="1"/>
</dbReference>
<gene>
    <name evidence="3" type="ORF">GCM10011617_25420</name>
</gene>
<evidence type="ECO:0000256" key="1">
    <source>
        <dbReference type="SAM" id="Phobius"/>
    </source>
</evidence>
<reference evidence="3" key="2">
    <citation type="submission" date="2020-09" db="EMBL/GenBank/DDBJ databases">
        <authorList>
            <person name="Sun Q."/>
            <person name="Kim S."/>
        </authorList>
    </citation>
    <scope>NUCLEOTIDE SEQUENCE</scope>
    <source>
        <strain evidence="3">KCTC 32422</strain>
    </source>
</reference>
<comment type="caution">
    <text evidence="3">The sequence shown here is derived from an EMBL/GenBank/DDBJ whole genome shotgun (WGS) entry which is preliminary data.</text>
</comment>
<dbReference type="InterPro" id="IPR036188">
    <property type="entry name" value="FAD/NAD-bd_sf"/>
</dbReference>
<dbReference type="SUPFAM" id="SSF51905">
    <property type="entry name" value="FAD/NAD(P)-binding domain"/>
    <property type="match status" value="1"/>
</dbReference>
<proteinExistence type="predicted"/>
<keyword evidence="1" id="KW-1133">Transmembrane helix</keyword>
<dbReference type="InterPro" id="IPR002937">
    <property type="entry name" value="Amino_oxidase"/>
</dbReference>
<feature type="domain" description="Amine oxidase" evidence="2">
    <location>
        <begin position="99"/>
        <end position="289"/>
    </location>
</feature>
<dbReference type="Pfam" id="PF13450">
    <property type="entry name" value="NAD_binding_8"/>
    <property type="match status" value="1"/>
</dbReference>
<dbReference type="AlphaFoldDB" id="A0A918RLU3"/>
<evidence type="ECO:0000313" key="3">
    <source>
        <dbReference type="EMBL" id="GHA03315.1"/>
    </source>
</evidence>
<accession>A0A918RLU3</accession>
<dbReference type="Gene3D" id="3.50.50.60">
    <property type="entry name" value="FAD/NAD(P)-binding domain"/>
    <property type="match status" value="1"/>
</dbReference>
<dbReference type="Pfam" id="PF01593">
    <property type="entry name" value="Amino_oxidase"/>
    <property type="match status" value="1"/>
</dbReference>
<evidence type="ECO:0000259" key="2">
    <source>
        <dbReference type="Pfam" id="PF01593"/>
    </source>
</evidence>
<protein>
    <submittedName>
        <fullName evidence="3">NAD/FAD-dependent oxidoreductase</fullName>
    </submittedName>
</protein>
<keyword evidence="1" id="KW-0472">Membrane</keyword>